<protein>
    <submittedName>
        <fullName evidence="1">Uncharacterized protein</fullName>
    </submittedName>
</protein>
<sequence length="74" mass="8420">MENIQGDKLGPHVTVTPEALVVDFNAIREETIERYGFAEKPADEPWIIGKLSQEDFALMKEEEERSDASREANQ</sequence>
<keyword evidence="1" id="KW-0614">Plasmid</keyword>
<proteinExistence type="predicted"/>
<dbReference type="KEGG" id="sli:Slin_6837"/>
<dbReference type="AlphaFoldDB" id="D2QVF4"/>
<accession>D2QVF4</accession>
<dbReference type="HOGENOM" id="CLU_2685983_0_0_10"/>
<dbReference type="EMBL" id="CP001771">
    <property type="protein sequence ID" value="ADB42786.1"/>
    <property type="molecule type" value="Genomic_DNA"/>
</dbReference>
<reference evidence="1 2" key="1">
    <citation type="journal article" date="2010" name="Stand. Genomic Sci.">
        <title>Complete genome sequence of Spirosoma linguale type strain (1).</title>
        <authorList>
            <person name="Lail K."/>
            <person name="Sikorski J."/>
            <person name="Saunders E."/>
            <person name="Lapidus A."/>
            <person name="Glavina Del Rio T."/>
            <person name="Copeland A."/>
            <person name="Tice H."/>
            <person name="Cheng J.-F."/>
            <person name="Lucas S."/>
            <person name="Nolan M."/>
            <person name="Bruce D."/>
            <person name="Goodwin L."/>
            <person name="Pitluck S."/>
            <person name="Ivanova N."/>
            <person name="Mavromatis K."/>
            <person name="Ovchinnikova G."/>
            <person name="Pati A."/>
            <person name="Chen A."/>
            <person name="Palaniappan K."/>
            <person name="Land M."/>
            <person name="Hauser L."/>
            <person name="Chang Y.-J."/>
            <person name="Jeffries C.D."/>
            <person name="Chain P."/>
            <person name="Brettin T."/>
            <person name="Detter J.C."/>
            <person name="Schuetze A."/>
            <person name="Rohde M."/>
            <person name="Tindall B.J."/>
            <person name="Goeker M."/>
            <person name="Bristow J."/>
            <person name="Eisen J.A."/>
            <person name="Markowitz V."/>
            <person name="Hugenholtz P."/>
            <person name="Kyrpides N.C."/>
            <person name="Klenk H.-P."/>
            <person name="Chen F."/>
        </authorList>
    </citation>
    <scope>NUCLEOTIDE SEQUENCE [LARGE SCALE GENOMIC DNA]</scope>
    <source>
        <strain evidence="2">ATCC 33905 / DSM 74 / LMG 10896 / Claus 1</strain>
    </source>
</reference>
<keyword evidence="2" id="KW-1185">Reference proteome</keyword>
<geneLocation type="plasmid" evidence="1 2">
    <name>pSLIN02</name>
</geneLocation>
<organism evidence="1 2">
    <name type="scientific">Spirosoma linguale (strain ATCC 33905 / DSM 74 / LMG 10896 / Claus 1)</name>
    <dbReference type="NCBI Taxonomy" id="504472"/>
    <lineage>
        <taxon>Bacteria</taxon>
        <taxon>Pseudomonadati</taxon>
        <taxon>Bacteroidota</taxon>
        <taxon>Cytophagia</taxon>
        <taxon>Cytophagales</taxon>
        <taxon>Cytophagaceae</taxon>
        <taxon>Spirosoma</taxon>
    </lineage>
</organism>
<dbReference type="Proteomes" id="UP000002028">
    <property type="component" value="Plasmid pSLIN02"/>
</dbReference>
<evidence type="ECO:0000313" key="1">
    <source>
        <dbReference type="EMBL" id="ADB42786.1"/>
    </source>
</evidence>
<dbReference type="RefSeq" id="WP_012931266.1">
    <property type="nucleotide sequence ID" value="NC_013732.1"/>
</dbReference>
<gene>
    <name evidence="1" type="ordered locus">Slin_6837</name>
</gene>
<evidence type="ECO:0000313" key="2">
    <source>
        <dbReference type="Proteomes" id="UP000002028"/>
    </source>
</evidence>
<name>D2QVF4_SPILD</name>